<dbReference type="Proteomes" id="UP001172708">
    <property type="component" value="Unassembled WGS sequence"/>
</dbReference>
<evidence type="ECO:0000256" key="3">
    <source>
        <dbReference type="ARBA" id="ARBA00022801"/>
    </source>
</evidence>
<dbReference type="NCBIfam" id="NF002003">
    <property type="entry name" value="PRK00802.1-3"/>
    <property type="match status" value="1"/>
</dbReference>
<evidence type="ECO:0000256" key="2">
    <source>
        <dbReference type="ARBA" id="ARBA00022763"/>
    </source>
</evidence>
<dbReference type="PANTHER" id="PTHR10429">
    <property type="entry name" value="DNA-3-METHYLADENINE GLYCOSYLASE"/>
    <property type="match status" value="1"/>
</dbReference>
<dbReference type="HAMAP" id="MF_00527">
    <property type="entry name" value="3MGH"/>
    <property type="match status" value="1"/>
</dbReference>
<dbReference type="GO" id="GO:0016798">
    <property type="term" value="F:hydrolase activity, acting on glycosyl bonds"/>
    <property type="evidence" value="ECO:0007669"/>
    <property type="project" value="UniProtKB-KW"/>
</dbReference>
<dbReference type="InterPro" id="IPR011034">
    <property type="entry name" value="Formyl_transferase-like_C_sf"/>
</dbReference>
<evidence type="ECO:0000256" key="4">
    <source>
        <dbReference type="ARBA" id="ARBA00023204"/>
    </source>
</evidence>
<accession>A0ABT8GGZ5</accession>
<dbReference type="Pfam" id="PF02245">
    <property type="entry name" value="Pur_DNA_glyco"/>
    <property type="match status" value="1"/>
</dbReference>
<protein>
    <recommendedName>
        <fullName evidence="5">Putative 3-methyladenine DNA glycosylase</fullName>
        <ecNumber evidence="5">3.2.2.-</ecNumber>
    </recommendedName>
</protein>
<evidence type="ECO:0000256" key="5">
    <source>
        <dbReference type="HAMAP-Rule" id="MF_00527"/>
    </source>
</evidence>
<evidence type="ECO:0000313" key="6">
    <source>
        <dbReference type="EMBL" id="MDN4480705.1"/>
    </source>
</evidence>
<dbReference type="InterPro" id="IPR036995">
    <property type="entry name" value="MPG_sf"/>
</dbReference>
<keyword evidence="3 5" id="KW-0378">Hydrolase</keyword>
<keyword evidence="7" id="KW-1185">Reference proteome</keyword>
<dbReference type="EC" id="3.2.2.-" evidence="5"/>
<proteinExistence type="inferred from homology"/>
<reference evidence="6" key="1">
    <citation type="submission" date="2023-06" db="EMBL/GenBank/DDBJ databases">
        <title>Egi l300058.</title>
        <authorList>
            <person name="Gao L."/>
            <person name="Fang B.-Z."/>
            <person name="Li W.-J."/>
        </authorList>
    </citation>
    <scope>NUCLEOTIDE SEQUENCE</scope>
    <source>
        <strain evidence="6">EGI L300058</strain>
    </source>
</reference>
<comment type="caution">
    <text evidence="6">The sequence shown here is derived from an EMBL/GenBank/DDBJ whole genome shotgun (WGS) entry which is preliminary data.</text>
</comment>
<dbReference type="RefSeq" id="WP_301142160.1">
    <property type="nucleotide sequence ID" value="NZ_JAUHQA010000001.1"/>
</dbReference>
<keyword evidence="6" id="KW-0326">Glycosidase</keyword>
<dbReference type="Gene3D" id="3.10.300.10">
    <property type="entry name" value="Methylpurine-DNA glycosylase (MPG)"/>
    <property type="match status" value="1"/>
</dbReference>
<sequence length="204" mass="21435">MLRSDLARPAHEVAPTLLGARLTHASADGAVTVEITEVEAYSGETDPASHAHRGQTARNQVMFGEAGHLYVYLSYGMHWCANIVTGAAGQASGVLLRAGRVVDGLELARQRRGTTVPDRSLARGPACMTQALGIDTGLSAADVLAGPPLSLDSGRTIEPSVVAAGPRVGVRLAADVPWRFWIANDPTVSAYKRNPRAEPPAPLL</sequence>
<dbReference type="CDD" id="cd00540">
    <property type="entry name" value="AAG"/>
    <property type="match status" value="1"/>
</dbReference>
<dbReference type="NCBIfam" id="TIGR00567">
    <property type="entry name" value="3mg"/>
    <property type="match status" value="1"/>
</dbReference>
<organism evidence="6 7">
    <name type="scientific">Demequina muriae</name>
    <dbReference type="NCBI Taxonomy" id="3051664"/>
    <lineage>
        <taxon>Bacteria</taxon>
        <taxon>Bacillati</taxon>
        <taxon>Actinomycetota</taxon>
        <taxon>Actinomycetes</taxon>
        <taxon>Micrococcales</taxon>
        <taxon>Demequinaceae</taxon>
        <taxon>Demequina</taxon>
    </lineage>
</organism>
<evidence type="ECO:0000313" key="7">
    <source>
        <dbReference type="Proteomes" id="UP001172708"/>
    </source>
</evidence>
<dbReference type="EMBL" id="JAUHQA010000001">
    <property type="protein sequence ID" value="MDN4480705.1"/>
    <property type="molecule type" value="Genomic_DNA"/>
</dbReference>
<gene>
    <name evidence="6" type="ORF">QQX02_07190</name>
</gene>
<dbReference type="SUPFAM" id="SSF50486">
    <property type="entry name" value="FMT C-terminal domain-like"/>
    <property type="match status" value="1"/>
</dbReference>
<comment type="similarity">
    <text evidence="1 5">Belongs to the DNA glycosylase MPG family.</text>
</comment>
<dbReference type="PANTHER" id="PTHR10429:SF0">
    <property type="entry name" value="DNA-3-METHYLADENINE GLYCOSYLASE"/>
    <property type="match status" value="1"/>
</dbReference>
<keyword evidence="4 5" id="KW-0234">DNA repair</keyword>
<name>A0ABT8GGZ5_9MICO</name>
<keyword evidence="2 5" id="KW-0227">DNA damage</keyword>
<dbReference type="InterPro" id="IPR003180">
    <property type="entry name" value="MPG"/>
</dbReference>
<evidence type="ECO:0000256" key="1">
    <source>
        <dbReference type="ARBA" id="ARBA00009232"/>
    </source>
</evidence>